<accession>A0AAD7WEL5</accession>
<keyword evidence="3" id="KW-1185">Reference proteome</keyword>
<name>A0AAD7WEL5_9TELE</name>
<reference evidence="2" key="1">
    <citation type="journal article" date="2023" name="Science">
        <title>Genome structures resolve the early diversification of teleost fishes.</title>
        <authorList>
            <person name="Parey E."/>
            <person name="Louis A."/>
            <person name="Montfort J."/>
            <person name="Bouchez O."/>
            <person name="Roques C."/>
            <person name="Iampietro C."/>
            <person name="Lluch J."/>
            <person name="Castinel A."/>
            <person name="Donnadieu C."/>
            <person name="Desvignes T."/>
            <person name="Floi Bucao C."/>
            <person name="Jouanno E."/>
            <person name="Wen M."/>
            <person name="Mejri S."/>
            <person name="Dirks R."/>
            <person name="Jansen H."/>
            <person name="Henkel C."/>
            <person name="Chen W.J."/>
            <person name="Zahm M."/>
            <person name="Cabau C."/>
            <person name="Klopp C."/>
            <person name="Thompson A.W."/>
            <person name="Robinson-Rechavi M."/>
            <person name="Braasch I."/>
            <person name="Lecointre G."/>
            <person name="Bobe J."/>
            <person name="Postlethwait J.H."/>
            <person name="Berthelot C."/>
            <person name="Roest Crollius H."/>
            <person name="Guiguen Y."/>
        </authorList>
    </citation>
    <scope>NUCLEOTIDE SEQUENCE</scope>
    <source>
        <strain evidence="2">NC1722</strain>
    </source>
</reference>
<organism evidence="2 3">
    <name type="scientific">Aldrovandia affinis</name>
    <dbReference type="NCBI Taxonomy" id="143900"/>
    <lineage>
        <taxon>Eukaryota</taxon>
        <taxon>Metazoa</taxon>
        <taxon>Chordata</taxon>
        <taxon>Craniata</taxon>
        <taxon>Vertebrata</taxon>
        <taxon>Euteleostomi</taxon>
        <taxon>Actinopterygii</taxon>
        <taxon>Neopterygii</taxon>
        <taxon>Teleostei</taxon>
        <taxon>Notacanthiformes</taxon>
        <taxon>Halosauridae</taxon>
        <taxon>Aldrovandia</taxon>
    </lineage>
</organism>
<feature type="region of interest" description="Disordered" evidence="1">
    <location>
        <begin position="22"/>
        <end position="93"/>
    </location>
</feature>
<protein>
    <submittedName>
        <fullName evidence="2">Uncharacterized protein</fullName>
    </submittedName>
</protein>
<evidence type="ECO:0000313" key="3">
    <source>
        <dbReference type="Proteomes" id="UP001221898"/>
    </source>
</evidence>
<dbReference type="EMBL" id="JAINUG010000129">
    <property type="protein sequence ID" value="KAJ8394167.1"/>
    <property type="molecule type" value="Genomic_DNA"/>
</dbReference>
<proteinExistence type="predicted"/>
<evidence type="ECO:0000256" key="1">
    <source>
        <dbReference type="SAM" id="MobiDB-lite"/>
    </source>
</evidence>
<comment type="caution">
    <text evidence="2">The sequence shown here is derived from an EMBL/GenBank/DDBJ whole genome shotgun (WGS) entry which is preliminary data.</text>
</comment>
<dbReference type="Proteomes" id="UP001221898">
    <property type="component" value="Unassembled WGS sequence"/>
</dbReference>
<gene>
    <name evidence="2" type="ORF">AAFF_G00049720</name>
</gene>
<evidence type="ECO:0000313" key="2">
    <source>
        <dbReference type="EMBL" id="KAJ8394167.1"/>
    </source>
</evidence>
<feature type="compositionally biased region" description="Basic and acidic residues" evidence="1">
    <location>
        <begin position="22"/>
        <end position="40"/>
    </location>
</feature>
<feature type="compositionally biased region" description="Basic and acidic residues" evidence="1">
    <location>
        <begin position="71"/>
        <end position="89"/>
    </location>
</feature>
<dbReference type="AlphaFoldDB" id="A0AAD7WEL5"/>
<sequence length="117" mass="12979">MAAGDLGFRTVATAMQLYHDVRRDNPVSSHHLERPREQPCHDTGSGSTEDTMKMAVTGLDPQRRASKRRPRDPDKRERVLEMAPSRRAEGPASMFGLKHGRVIKCSNGRLKSAVGSL</sequence>